<evidence type="ECO:0000313" key="1">
    <source>
        <dbReference type="EMBL" id="KJA12735.1"/>
    </source>
</evidence>
<reference evidence="2" key="1">
    <citation type="submission" date="2014-04" db="EMBL/GenBank/DDBJ databases">
        <title>Evolutionary Origins and Diversification of the Mycorrhizal Mutualists.</title>
        <authorList>
            <consortium name="DOE Joint Genome Institute"/>
            <consortium name="Mycorrhizal Genomics Consortium"/>
            <person name="Kohler A."/>
            <person name="Kuo A."/>
            <person name="Nagy L.G."/>
            <person name="Floudas D."/>
            <person name="Copeland A."/>
            <person name="Barry K.W."/>
            <person name="Cichocki N."/>
            <person name="Veneault-Fourrey C."/>
            <person name="LaButti K."/>
            <person name="Lindquist E.A."/>
            <person name="Lipzen A."/>
            <person name="Lundell T."/>
            <person name="Morin E."/>
            <person name="Murat C."/>
            <person name="Riley R."/>
            <person name="Ohm R."/>
            <person name="Sun H."/>
            <person name="Tunlid A."/>
            <person name="Henrissat B."/>
            <person name="Grigoriev I.V."/>
            <person name="Hibbett D.S."/>
            <person name="Martin F."/>
        </authorList>
    </citation>
    <scope>NUCLEOTIDE SEQUENCE [LARGE SCALE GENOMIC DNA]</scope>
    <source>
        <strain evidence="2">FD-334 SS-4</strain>
    </source>
</reference>
<keyword evidence="2" id="KW-1185">Reference proteome</keyword>
<dbReference type="EMBL" id="KN817946">
    <property type="protein sequence ID" value="KJA12735.1"/>
    <property type="molecule type" value="Genomic_DNA"/>
</dbReference>
<dbReference type="Proteomes" id="UP000054270">
    <property type="component" value="Unassembled WGS sequence"/>
</dbReference>
<name>A0A0D2NW21_HYPSF</name>
<feature type="non-terminal residue" evidence="1">
    <location>
        <position position="1"/>
    </location>
</feature>
<sequence length="81" mass="9113">EDYDEYLRRREILLRSHRGRAALMYGGIVARIARDVLDVNEVLKGPSTQAVTVAVKGAFNIDDDVLSQNDLDIICGVYYVK</sequence>
<organism evidence="1 2">
    <name type="scientific">Hypholoma sublateritium (strain FD-334 SS-4)</name>
    <dbReference type="NCBI Taxonomy" id="945553"/>
    <lineage>
        <taxon>Eukaryota</taxon>
        <taxon>Fungi</taxon>
        <taxon>Dikarya</taxon>
        <taxon>Basidiomycota</taxon>
        <taxon>Agaricomycotina</taxon>
        <taxon>Agaricomycetes</taxon>
        <taxon>Agaricomycetidae</taxon>
        <taxon>Agaricales</taxon>
        <taxon>Agaricineae</taxon>
        <taxon>Strophariaceae</taxon>
        <taxon>Hypholoma</taxon>
    </lineage>
</organism>
<proteinExistence type="predicted"/>
<gene>
    <name evidence="1" type="ORF">HYPSUDRAFT_100680</name>
</gene>
<accession>A0A0D2NW21</accession>
<evidence type="ECO:0000313" key="2">
    <source>
        <dbReference type="Proteomes" id="UP000054270"/>
    </source>
</evidence>
<feature type="non-terminal residue" evidence="1">
    <location>
        <position position="81"/>
    </location>
</feature>
<dbReference type="OrthoDB" id="3268696at2759"/>
<protein>
    <submittedName>
        <fullName evidence="1">Uncharacterized protein</fullName>
    </submittedName>
</protein>
<dbReference type="AlphaFoldDB" id="A0A0D2NW21"/>